<gene>
    <name evidence="3" type="ORF">DESPIGER_2138</name>
</gene>
<dbReference type="Proteomes" id="UP000186323">
    <property type="component" value="Chromosome I"/>
</dbReference>
<keyword evidence="1" id="KW-0479">Metal-binding</keyword>
<dbReference type="InterPro" id="IPR013096">
    <property type="entry name" value="Cupin_2"/>
</dbReference>
<evidence type="ECO:0000313" key="4">
    <source>
        <dbReference type="Proteomes" id="UP000186323"/>
    </source>
</evidence>
<dbReference type="KEGG" id="dpg:DESPIGER_2138"/>
<keyword evidence="4" id="KW-1185">Reference proteome</keyword>
<dbReference type="PANTHER" id="PTHR35848:SF6">
    <property type="entry name" value="CUPIN TYPE-2 DOMAIN-CONTAINING PROTEIN"/>
    <property type="match status" value="1"/>
</dbReference>
<evidence type="ECO:0000256" key="1">
    <source>
        <dbReference type="ARBA" id="ARBA00022723"/>
    </source>
</evidence>
<dbReference type="Gene3D" id="2.60.120.10">
    <property type="entry name" value="Jelly Rolls"/>
    <property type="match status" value="1"/>
</dbReference>
<dbReference type="GO" id="GO:0046872">
    <property type="term" value="F:metal ion binding"/>
    <property type="evidence" value="ECO:0007669"/>
    <property type="project" value="UniProtKB-KW"/>
</dbReference>
<organism evidence="3 4">
    <name type="scientific">Desulfovibrio piger</name>
    <dbReference type="NCBI Taxonomy" id="901"/>
    <lineage>
        <taxon>Bacteria</taxon>
        <taxon>Pseudomonadati</taxon>
        <taxon>Thermodesulfobacteriota</taxon>
        <taxon>Desulfovibrionia</taxon>
        <taxon>Desulfovibrionales</taxon>
        <taxon>Desulfovibrionaceae</taxon>
        <taxon>Desulfovibrio</taxon>
    </lineage>
</organism>
<reference evidence="4" key="1">
    <citation type="submission" date="2016-10" db="EMBL/GenBank/DDBJ databases">
        <authorList>
            <person name="Wegmann U."/>
        </authorList>
    </citation>
    <scope>NUCLEOTIDE SEQUENCE [LARGE SCALE GENOMIC DNA]</scope>
</reference>
<evidence type="ECO:0000259" key="2">
    <source>
        <dbReference type="Pfam" id="PF07883"/>
    </source>
</evidence>
<dbReference type="Pfam" id="PF07883">
    <property type="entry name" value="Cupin_2"/>
    <property type="match status" value="1"/>
</dbReference>
<sequence length="127" mass="13888">MSHYTLAHLEEAPRNELHDLLHLTAAEISRNTLPAGGSVPFVHRHRKNEEIYLVLDGRGTLYIDGEELPLRAGDCFRIDPAGARCLRAADDSPLSFICVQARAGSLEGFTGTDGLPVPEEEGKPGWL</sequence>
<protein>
    <recommendedName>
        <fullName evidence="2">Cupin type-2 domain-containing protein</fullName>
    </recommendedName>
</protein>
<dbReference type="EMBL" id="LT630450">
    <property type="protein sequence ID" value="SFV73960.1"/>
    <property type="molecule type" value="Genomic_DNA"/>
</dbReference>
<proteinExistence type="predicted"/>
<dbReference type="InterPro" id="IPR014710">
    <property type="entry name" value="RmlC-like_jellyroll"/>
</dbReference>
<dbReference type="CDD" id="cd06985">
    <property type="entry name" value="cupin_BF4112"/>
    <property type="match status" value="1"/>
</dbReference>
<accession>A0A1K1LGY8</accession>
<dbReference type="InterPro" id="IPR051610">
    <property type="entry name" value="GPI/OXD"/>
</dbReference>
<dbReference type="SUPFAM" id="SSF51182">
    <property type="entry name" value="RmlC-like cupins"/>
    <property type="match status" value="1"/>
</dbReference>
<dbReference type="RefSeq" id="WP_072336387.1">
    <property type="nucleotide sequence ID" value="NZ_DBGALU010000048.1"/>
</dbReference>
<name>A0A1K1LGY8_9BACT</name>
<feature type="domain" description="Cupin type-2" evidence="2">
    <location>
        <begin position="32"/>
        <end position="99"/>
    </location>
</feature>
<dbReference type="AlphaFoldDB" id="A0A1K1LGY8"/>
<evidence type="ECO:0000313" key="3">
    <source>
        <dbReference type="EMBL" id="SFV73960.1"/>
    </source>
</evidence>
<dbReference type="PANTHER" id="PTHR35848">
    <property type="entry name" value="OXALATE-BINDING PROTEIN"/>
    <property type="match status" value="1"/>
</dbReference>
<dbReference type="InterPro" id="IPR011051">
    <property type="entry name" value="RmlC_Cupin_sf"/>
</dbReference>
<dbReference type="OrthoDB" id="9804028at2"/>